<name>A0AA37WNG3_9GAMM</name>
<gene>
    <name evidence="1" type="ORF">GCM10007877_07410</name>
</gene>
<sequence length="295" mass="33904">MARHVLFLEVNTAESSKENDIYFNSEAMLVLNNPIFYDFYKNSRGDRSRSHFYIYDGASIRQPGKCSSSNINFNLGRDDVLDCFVFSHGDDVGGDGRGGGDAWAGGWLLPGFIKKVSERLSNLRVKDRLENCVFMVCKMGSDKSISEIKTNIRESQLNCNVFMSRSYCFLDDYGRPVSGYFKDYEKLNKAVCKYSHNYQKLIEKYGVSQFDKDFSKSWRGFKVSSSDFVEINQSVVKSIWENWFGSDETHESNWGDQGFCDENRVLSDKQDYALKIMGELEKKTIRHDFAAYSGR</sequence>
<dbReference type="AlphaFoldDB" id="A0AA37WNG3"/>
<dbReference type="Proteomes" id="UP001156870">
    <property type="component" value="Unassembled WGS sequence"/>
</dbReference>
<evidence type="ECO:0000313" key="1">
    <source>
        <dbReference type="EMBL" id="GLS25027.1"/>
    </source>
</evidence>
<comment type="caution">
    <text evidence="1">The sequence shown here is derived from an EMBL/GenBank/DDBJ whole genome shotgun (WGS) entry which is preliminary data.</text>
</comment>
<reference evidence="1 2" key="1">
    <citation type="journal article" date="2014" name="Int. J. Syst. Evol. Microbiol.">
        <title>Complete genome sequence of Corynebacterium casei LMG S-19264T (=DSM 44701T), isolated from a smear-ripened cheese.</title>
        <authorList>
            <consortium name="US DOE Joint Genome Institute (JGI-PGF)"/>
            <person name="Walter F."/>
            <person name="Albersmeier A."/>
            <person name="Kalinowski J."/>
            <person name="Ruckert C."/>
        </authorList>
    </citation>
    <scope>NUCLEOTIDE SEQUENCE [LARGE SCALE GENOMIC DNA]</scope>
    <source>
        <strain evidence="1 2">NBRC 110095</strain>
    </source>
</reference>
<evidence type="ECO:0000313" key="2">
    <source>
        <dbReference type="Proteomes" id="UP001156870"/>
    </source>
</evidence>
<keyword evidence="2" id="KW-1185">Reference proteome</keyword>
<dbReference type="EMBL" id="BSPD01000021">
    <property type="protein sequence ID" value="GLS25027.1"/>
    <property type="molecule type" value="Genomic_DNA"/>
</dbReference>
<dbReference type="RefSeq" id="WP_232592670.1">
    <property type="nucleotide sequence ID" value="NZ_BSPD01000021.1"/>
</dbReference>
<protein>
    <submittedName>
        <fullName evidence="1">Uncharacterized protein</fullName>
    </submittedName>
</protein>
<organism evidence="1 2">
    <name type="scientific">Marinibactrum halimedae</name>
    <dbReference type="NCBI Taxonomy" id="1444977"/>
    <lineage>
        <taxon>Bacteria</taxon>
        <taxon>Pseudomonadati</taxon>
        <taxon>Pseudomonadota</taxon>
        <taxon>Gammaproteobacteria</taxon>
        <taxon>Cellvibrionales</taxon>
        <taxon>Cellvibrionaceae</taxon>
        <taxon>Marinibactrum</taxon>
    </lineage>
</organism>
<accession>A0AA37WNG3</accession>
<proteinExistence type="predicted"/>